<proteinExistence type="predicted"/>
<evidence type="ECO:0000313" key="2">
    <source>
        <dbReference type="EMBL" id="KZP14724.1"/>
    </source>
</evidence>
<protein>
    <submittedName>
        <fullName evidence="2">Uncharacterized protein</fullName>
    </submittedName>
</protein>
<evidence type="ECO:0000256" key="1">
    <source>
        <dbReference type="SAM" id="MobiDB-lite"/>
    </source>
</evidence>
<gene>
    <name evidence="2" type="ORF">FIBSPDRAFT_868008</name>
</gene>
<feature type="region of interest" description="Disordered" evidence="1">
    <location>
        <begin position="100"/>
        <end position="125"/>
    </location>
</feature>
<accession>A0A166DHQ7</accession>
<dbReference type="AlphaFoldDB" id="A0A166DHQ7"/>
<evidence type="ECO:0000313" key="3">
    <source>
        <dbReference type="Proteomes" id="UP000076532"/>
    </source>
</evidence>
<name>A0A166DHQ7_9AGAM</name>
<dbReference type="Proteomes" id="UP000076532">
    <property type="component" value="Unassembled WGS sequence"/>
</dbReference>
<dbReference type="EMBL" id="KV417613">
    <property type="protein sequence ID" value="KZP14724.1"/>
    <property type="molecule type" value="Genomic_DNA"/>
</dbReference>
<sequence>MHSNVPTSLRLPRLLNEACAYGDHVYDFLCGQLVECCAESLRHVLTIPREHRAQEIWYSCQASLAVLLAVSLCEPHPPEKHCPPARHLLDFMMSSSDSSVQVAEAGEPPHAKRVLAVSSHREAAK</sequence>
<organism evidence="2 3">
    <name type="scientific">Athelia psychrophila</name>
    <dbReference type="NCBI Taxonomy" id="1759441"/>
    <lineage>
        <taxon>Eukaryota</taxon>
        <taxon>Fungi</taxon>
        <taxon>Dikarya</taxon>
        <taxon>Basidiomycota</taxon>
        <taxon>Agaricomycotina</taxon>
        <taxon>Agaricomycetes</taxon>
        <taxon>Agaricomycetidae</taxon>
        <taxon>Atheliales</taxon>
        <taxon>Atheliaceae</taxon>
        <taxon>Athelia</taxon>
    </lineage>
</organism>
<reference evidence="2 3" key="1">
    <citation type="journal article" date="2016" name="Mol. Biol. Evol.">
        <title>Comparative Genomics of Early-Diverging Mushroom-Forming Fungi Provides Insights into the Origins of Lignocellulose Decay Capabilities.</title>
        <authorList>
            <person name="Nagy L.G."/>
            <person name="Riley R."/>
            <person name="Tritt A."/>
            <person name="Adam C."/>
            <person name="Daum C."/>
            <person name="Floudas D."/>
            <person name="Sun H."/>
            <person name="Yadav J.S."/>
            <person name="Pangilinan J."/>
            <person name="Larsson K.H."/>
            <person name="Matsuura K."/>
            <person name="Barry K."/>
            <person name="Labutti K."/>
            <person name="Kuo R."/>
            <person name="Ohm R.A."/>
            <person name="Bhattacharya S.S."/>
            <person name="Shirouzu T."/>
            <person name="Yoshinaga Y."/>
            <person name="Martin F.M."/>
            <person name="Grigoriev I.V."/>
            <person name="Hibbett D.S."/>
        </authorList>
    </citation>
    <scope>NUCLEOTIDE SEQUENCE [LARGE SCALE GENOMIC DNA]</scope>
    <source>
        <strain evidence="2 3">CBS 109695</strain>
    </source>
</reference>
<keyword evidence="3" id="KW-1185">Reference proteome</keyword>